<evidence type="ECO:0000256" key="1">
    <source>
        <dbReference type="SAM" id="Phobius"/>
    </source>
</evidence>
<accession>A0AAV5SAJ6</accession>
<keyword evidence="1" id="KW-0812">Transmembrane</keyword>
<keyword evidence="3" id="KW-1185">Reference proteome</keyword>
<gene>
    <name evidence="2" type="ORF">PENTCL1PPCAC_1278</name>
</gene>
<dbReference type="EMBL" id="BTSX01000001">
    <property type="protein sequence ID" value="GMS79103.1"/>
    <property type="molecule type" value="Genomic_DNA"/>
</dbReference>
<keyword evidence="1" id="KW-0472">Membrane</keyword>
<sequence length="89" mass="9932">ARADKVDRLVLFLLFYGSNYPMRFILFALCFLAVIALVFSTAAPDCYGYPDLLGCGSNTECETKFASKDVICDDWDPKIRRGCCADGHH</sequence>
<reference evidence="2" key="1">
    <citation type="submission" date="2023-10" db="EMBL/GenBank/DDBJ databases">
        <title>Genome assembly of Pristionchus species.</title>
        <authorList>
            <person name="Yoshida K."/>
            <person name="Sommer R.J."/>
        </authorList>
    </citation>
    <scope>NUCLEOTIDE SEQUENCE</scope>
    <source>
        <strain evidence="2">RS0144</strain>
    </source>
</reference>
<organism evidence="2 3">
    <name type="scientific">Pristionchus entomophagus</name>
    <dbReference type="NCBI Taxonomy" id="358040"/>
    <lineage>
        <taxon>Eukaryota</taxon>
        <taxon>Metazoa</taxon>
        <taxon>Ecdysozoa</taxon>
        <taxon>Nematoda</taxon>
        <taxon>Chromadorea</taxon>
        <taxon>Rhabditida</taxon>
        <taxon>Rhabditina</taxon>
        <taxon>Diplogasteromorpha</taxon>
        <taxon>Diplogasteroidea</taxon>
        <taxon>Neodiplogasteridae</taxon>
        <taxon>Pristionchus</taxon>
    </lineage>
</organism>
<evidence type="ECO:0000313" key="2">
    <source>
        <dbReference type="EMBL" id="GMS79103.1"/>
    </source>
</evidence>
<name>A0AAV5SAJ6_9BILA</name>
<proteinExistence type="predicted"/>
<dbReference type="AlphaFoldDB" id="A0AAV5SAJ6"/>
<protein>
    <submittedName>
        <fullName evidence="2">Uncharacterized protein</fullName>
    </submittedName>
</protein>
<evidence type="ECO:0000313" key="3">
    <source>
        <dbReference type="Proteomes" id="UP001432027"/>
    </source>
</evidence>
<feature type="transmembrane region" description="Helical" evidence="1">
    <location>
        <begin position="20"/>
        <end position="39"/>
    </location>
</feature>
<comment type="caution">
    <text evidence="2">The sequence shown here is derived from an EMBL/GenBank/DDBJ whole genome shotgun (WGS) entry which is preliminary data.</text>
</comment>
<dbReference type="Proteomes" id="UP001432027">
    <property type="component" value="Unassembled WGS sequence"/>
</dbReference>
<keyword evidence="1" id="KW-1133">Transmembrane helix</keyword>
<feature type="non-terminal residue" evidence="2">
    <location>
        <position position="1"/>
    </location>
</feature>